<dbReference type="RefSeq" id="XP_029807799.1">
    <property type="nucleotide sequence ID" value="XM_029951939.1"/>
</dbReference>
<feature type="compositionally biased region" description="Basic and acidic residues" evidence="1">
    <location>
        <begin position="1"/>
        <end position="18"/>
    </location>
</feature>
<dbReference type="InterPro" id="IPR028114">
    <property type="entry name" value="DUF4658"/>
</dbReference>
<keyword evidence="2" id="KW-1133">Transmembrane helix</keyword>
<dbReference type="PANTHER" id="PTHR36868:SF1">
    <property type="entry name" value="NUTRITIONALLY-REGULATED ADIPOSE AND CARDIAC ENRICHED PROTEIN HOMOLOG"/>
    <property type="match status" value="1"/>
</dbReference>
<evidence type="ECO:0000256" key="1">
    <source>
        <dbReference type="SAM" id="MobiDB-lite"/>
    </source>
</evidence>
<name>A0A673V6Q6_SURSU</name>
<dbReference type="OrthoDB" id="9535799at2759"/>
<evidence type="ECO:0008006" key="5">
    <source>
        <dbReference type="Google" id="ProtNLM"/>
    </source>
</evidence>
<sequence>MRTDPRPETRPQTRKNEEATPSSPPPREGRKGDRTPPSILRRSQPGRRSRGAEPQKTSRHVRFREPLEVAVHYIASREPARATSAPSRSRPRGGSLLLRLCVCVLLALALGLYCGRAEPVTLALEDLRARLLVLVLRLRHTALACWHRLLQL</sequence>
<reference evidence="3" key="2">
    <citation type="submission" date="2025-08" db="UniProtKB">
        <authorList>
            <consortium name="Ensembl"/>
        </authorList>
    </citation>
    <scope>IDENTIFICATION</scope>
</reference>
<dbReference type="RefSeq" id="XP_029807797.1">
    <property type="nucleotide sequence ID" value="XM_029951937.1"/>
</dbReference>
<proteinExistence type="predicted"/>
<keyword evidence="4" id="KW-1185">Reference proteome</keyword>
<gene>
    <name evidence="3" type="primary">C9H14orf180</name>
</gene>
<dbReference type="Ensembl" id="ENSSSUT00005033160.1">
    <property type="protein sequence ID" value="ENSSSUP00005029055.1"/>
    <property type="gene ID" value="ENSSSUG00005018778.1"/>
</dbReference>
<dbReference type="RefSeq" id="XP_029807798.1">
    <property type="nucleotide sequence ID" value="XM_029951938.1"/>
</dbReference>
<dbReference type="AlphaFoldDB" id="A0A673V6Q6"/>
<dbReference type="OMA" id="LACWHCL"/>
<keyword evidence="2" id="KW-0472">Membrane</keyword>
<keyword evidence="2" id="KW-0812">Transmembrane</keyword>
<dbReference type="CTD" id="137373324"/>
<reference evidence="3 4" key="1">
    <citation type="submission" date="2019-05" db="EMBL/GenBank/DDBJ databases">
        <title>A Chromosome-scale Meerkat (S. suricatta) Genome Assembly.</title>
        <authorList>
            <person name="Dudchenko O."/>
            <person name="Lieberman Aiden E."/>
            <person name="Tung J."/>
            <person name="Barreiro L.B."/>
            <person name="Clutton-Brock T.H."/>
        </authorList>
    </citation>
    <scope>NUCLEOTIDE SEQUENCE [LARGE SCALE GENOMIC DNA]</scope>
</reference>
<feature type="transmembrane region" description="Helical" evidence="2">
    <location>
        <begin position="96"/>
        <end position="113"/>
    </location>
</feature>
<protein>
    <recommendedName>
        <fullName evidence="5">Nutritionally-regulated adipose and cardiac-enriched</fullName>
    </recommendedName>
</protein>
<accession>A0A673V6Q6</accession>
<evidence type="ECO:0000313" key="4">
    <source>
        <dbReference type="Proteomes" id="UP000472268"/>
    </source>
</evidence>
<evidence type="ECO:0000313" key="3">
    <source>
        <dbReference type="Ensembl" id="ENSSSUP00005029055.1"/>
    </source>
</evidence>
<evidence type="ECO:0000256" key="2">
    <source>
        <dbReference type="SAM" id="Phobius"/>
    </source>
</evidence>
<dbReference type="GeneID" id="115301922"/>
<dbReference type="Pfam" id="PF15555">
    <property type="entry name" value="DUF4658"/>
    <property type="match status" value="1"/>
</dbReference>
<dbReference type="PANTHER" id="PTHR36868">
    <property type="entry name" value="NUTRITIONALLY-REGULATED ADIPOSE AND CARDIAC ENRICHED PROTEIN HOMOLOG"/>
    <property type="match status" value="1"/>
</dbReference>
<organism evidence="3 4">
    <name type="scientific">Suricata suricatta</name>
    <name type="common">Meerkat</name>
    <dbReference type="NCBI Taxonomy" id="37032"/>
    <lineage>
        <taxon>Eukaryota</taxon>
        <taxon>Metazoa</taxon>
        <taxon>Chordata</taxon>
        <taxon>Craniata</taxon>
        <taxon>Vertebrata</taxon>
        <taxon>Euteleostomi</taxon>
        <taxon>Mammalia</taxon>
        <taxon>Eutheria</taxon>
        <taxon>Laurasiatheria</taxon>
        <taxon>Carnivora</taxon>
        <taxon>Feliformia</taxon>
        <taxon>Herpestidae</taxon>
        <taxon>Suricata</taxon>
    </lineage>
</organism>
<dbReference type="GO" id="GO:0005886">
    <property type="term" value="C:plasma membrane"/>
    <property type="evidence" value="ECO:0007669"/>
    <property type="project" value="TreeGrafter"/>
</dbReference>
<dbReference type="Proteomes" id="UP000472268">
    <property type="component" value="Chromosome 9"/>
</dbReference>
<feature type="region of interest" description="Disordered" evidence="1">
    <location>
        <begin position="1"/>
        <end position="64"/>
    </location>
</feature>
<reference evidence="3" key="3">
    <citation type="submission" date="2025-09" db="UniProtKB">
        <authorList>
            <consortium name="Ensembl"/>
        </authorList>
    </citation>
    <scope>IDENTIFICATION</scope>
</reference>